<evidence type="ECO:0000313" key="3">
    <source>
        <dbReference type="Proteomes" id="UP000481360"/>
    </source>
</evidence>
<evidence type="ECO:0000313" key="2">
    <source>
        <dbReference type="EMBL" id="NGY58017.1"/>
    </source>
</evidence>
<feature type="transmembrane region" description="Helical" evidence="1">
    <location>
        <begin position="264"/>
        <end position="287"/>
    </location>
</feature>
<organism evidence="2 3">
    <name type="scientific">Lentzea alba</name>
    <dbReference type="NCBI Taxonomy" id="2714351"/>
    <lineage>
        <taxon>Bacteria</taxon>
        <taxon>Bacillati</taxon>
        <taxon>Actinomycetota</taxon>
        <taxon>Actinomycetes</taxon>
        <taxon>Pseudonocardiales</taxon>
        <taxon>Pseudonocardiaceae</taxon>
        <taxon>Lentzea</taxon>
    </lineage>
</organism>
<keyword evidence="1" id="KW-0812">Transmembrane</keyword>
<proteinExistence type="predicted"/>
<accession>A0A7C9VU16</accession>
<keyword evidence="1" id="KW-0472">Membrane</keyword>
<gene>
    <name evidence="2" type="ORF">G7043_03615</name>
</gene>
<dbReference type="Proteomes" id="UP000481360">
    <property type="component" value="Unassembled WGS sequence"/>
</dbReference>
<comment type="caution">
    <text evidence="2">The sequence shown here is derived from an EMBL/GenBank/DDBJ whole genome shotgun (WGS) entry which is preliminary data.</text>
</comment>
<dbReference type="AlphaFoldDB" id="A0A7C9VU16"/>
<dbReference type="EMBL" id="JAAMPJ010000001">
    <property type="protein sequence ID" value="NGY58017.1"/>
    <property type="molecule type" value="Genomic_DNA"/>
</dbReference>
<sequence length="301" mass="31934">MGIKLLDAPTNRRDDPRAKTYIVDFLPPGSVIRRRVEIRNTTDEAKSVEVYAGAADIQDAKFTVGDNRAHNELSSWVSFDRTQVDLSAHGTTTVLATITVPAQATGGEQYAAIWAQVAAPPSGPGTVRMVNRVGVRIYLSVGPGGEPRSDFEIESLTPARTADGRPEVLAQVHNTGGRAVDVSGSLVLSDGPGGLRAGPFPVSVGKTIEPGGTAQVSVLLDRSLPDGPWKTELSLTSGLINRTATAVITFPSSPGVGEPVVPQLPYSTVLLAGLLAAACTALLWIGIRSWRRRRERARLDQ</sequence>
<name>A0A7C9VU16_9PSEU</name>
<keyword evidence="3" id="KW-1185">Reference proteome</keyword>
<protein>
    <submittedName>
        <fullName evidence="2">Uncharacterized protein</fullName>
    </submittedName>
</protein>
<keyword evidence="1" id="KW-1133">Transmembrane helix</keyword>
<evidence type="ECO:0000256" key="1">
    <source>
        <dbReference type="SAM" id="Phobius"/>
    </source>
</evidence>
<reference evidence="2 3" key="1">
    <citation type="submission" date="2020-03" db="EMBL/GenBank/DDBJ databases">
        <title>Isolation and identification of active actinomycetes.</title>
        <authorList>
            <person name="Sun X."/>
        </authorList>
    </citation>
    <scope>NUCLEOTIDE SEQUENCE [LARGE SCALE GENOMIC DNA]</scope>
    <source>
        <strain evidence="2 3">NEAU-D13</strain>
    </source>
</reference>